<evidence type="ECO:0000259" key="2">
    <source>
        <dbReference type="SMART" id="SM00829"/>
    </source>
</evidence>
<dbReference type="InterPro" id="IPR020843">
    <property type="entry name" value="ER"/>
</dbReference>
<dbReference type="GO" id="GO:0016491">
    <property type="term" value="F:oxidoreductase activity"/>
    <property type="evidence" value="ECO:0007669"/>
    <property type="project" value="InterPro"/>
</dbReference>
<evidence type="ECO:0000256" key="1">
    <source>
        <dbReference type="SAM" id="MobiDB-lite"/>
    </source>
</evidence>
<name>A0A9P4UN17_9PEZI</name>
<dbReference type="InterPro" id="IPR036291">
    <property type="entry name" value="NAD(P)-bd_dom_sf"/>
</dbReference>
<dbReference type="SUPFAM" id="SSF50129">
    <property type="entry name" value="GroES-like"/>
    <property type="match status" value="1"/>
</dbReference>
<feature type="region of interest" description="Disordered" evidence="1">
    <location>
        <begin position="1"/>
        <end position="29"/>
    </location>
</feature>
<comment type="caution">
    <text evidence="3">The sequence shown here is derived from an EMBL/GenBank/DDBJ whole genome shotgun (WGS) entry which is preliminary data.</text>
</comment>
<keyword evidence="4" id="KW-1185">Reference proteome</keyword>
<dbReference type="InterPro" id="IPR051397">
    <property type="entry name" value="Zn-ADH-like_protein"/>
</dbReference>
<reference evidence="3" key="1">
    <citation type="journal article" date="2020" name="Stud. Mycol.">
        <title>101 Dothideomycetes genomes: a test case for predicting lifestyles and emergence of pathogens.</title>
        <authorList>
            <person name="Haridas S."/>
            <person name="Albert R."/>
            <person name="Binder M."/>
            <person name="Bloem J."/>
            <person name="Labutti K."/>
            <person name="Salamov A."/>
            <person name="Andreopoulos B."/>
            <person name="Baker S."/>
            <person name="Barry K."/>
            <person name="Bills G."/>
            <person name="Bluhm B."/>
            <person name="Cannon C."/>
            <person name="Castanera R."/>
            <person name="Culley D."/>
            <person name="Daum C."/>
            <person name="Ezra D."/>
            <person name="Gonzalez J."/>
            <person name="Henrissat B."/>
            <person name="Kuo A."/>
            <person name="Liang C."/>
            <person name="Lipzen A."/>
            <person name="Lutzoni F."/>
            <person name="Magnuson J."/>
            <person name="Mondo S."/>
            <person name="Nolan M."/>
            <person name="Ohm R."/>
            <person name="Pangilinan J."/>
            <person name="Park H.-J."/>
            <person name="Ramirez L."/>
            <person name="Alfaro M."/>
            <person name="Sun H."/>
            <person name="Tritt A."/>
            <person name="Yoshinaga Y."/>
            <person name="Zwiers L.-H."/>
            <person name="Turgeon B."/>
            <person name="Goodwin S."/>
            <person name="Spatafora J."/>
            <person name="Crous P."/>
            <person name="Grigoriev I."/>
        </authorList>
    </citation>
    <scope>NUCLEOTIDE SEQUENCE</scope>
    <source>
        <strain evidence="3">CBS 116435</strain>
    </source>
</reference>
<protein>
    <recommendedName>
        <fullName evidence="2">Enoyl reductase (ER) domain-containing protein</fullName>
    </recommendedName>
</protein>
<dbReference type="Gene3D" id="3.90.180.10">
    <property type="entry name" value="Medium-chain alcohol dehydrogenases, catalytic domain"/>
    <property type="match status" value="1"/>
</dbReference>
<organism evidence="3 4">
    <name type="scientific">Polychaeton citri CBS 116435</name>
    <dbReference type="NCBI Taxonomy" id="1314669"/>
    <lineage>
        <taxon>Eukaryota</taxon>
        <taxon>Fungi</taxon>
        <taxon>Dikarya</taxon>
        <taxon>Ascomycota</taxon>
        <taxon>Pezizomycotina</taxon>
        <taxon>Dothideomycetes</taxon>
        <taxon>Dothideomycetidae</taxon>
        <taxon>Capnodiales</taxon>
        <taxon>Capnodiaceae</taxon>
        <taxon>Polychaeton</taxon>
    </lineage>
</organism>
<dbReference type="OrthoDB" id="809632at2759"/>
<dbReference type="Gene3D" id="3.40.50.720">
    <property type="entry name" value="NAD(P)-binding Rossmann-like Domain"/>
    <property type="match status" value="1"/>
</dbReference>
<gene>
    <name evidence="3" type="ORF">K431DRAFT_274544</name>
</gene>
<feature type="compositionally biased region" description="Polar residues" evidence="1">
    <location>
        <begin position="1"/>
        <end position="14"/>
    </location>
</feature>
<dbReference type="InterPro" id="IPR011032">
    <property type="entry name" value="GroES-like_sf"/>
</dbReference>
<accession>A0A9P4UN17</accession>
<dbReference type="Proteomes" id="UP000799441">
    <property type="component" value="Unassembled WGS sequence"/>
</dbReference>
<evidence type="ECO:0000313" key="3">
    <source>
        <dbReference type="EMBL" id="KAF2718530.1"/>
    </source>
</evidence>
<dbReference type="PANTHER" id="PTHR43677:SF11">
    <property type="entry name" value="ZINC-CONTAINING ALCOHOL DEHYDROGENASE"/>
    <property type="match status" value="1"/>
</dbReference>
<feature type="domain" description="Enoyl reductase (ER)" evidence="2">
    <location>
        <begin position="10"/>
        <end position="327"/>
    </location>
</feature>
<dbReference type="AlphaFoldDB" id="A0A9P4UN17"/>
<dbReference type="PANTHER" id="PTHR43677">
    <property type="entry name" value="SHORT-CHAIN DEHYDROGENASE/REDUCTASE"/>
    <property type="match status" value="1"/>
</dbReference>
<dbReference type="SUPFAM" id="SSF51735">
    <property type="entry name" value="NAD(P)-binding Rossmann-fold domains"/>
    <property type="match status" value="1"/>
</dbReference>
<dbReference type="EMBL" id="MU003823">
    <property type="protein sequence ID" value="KAF2718530.1"/>
    <property type="molecule type" value="Genomic_DNA"/>
</dbReference>
<proteinExistence type="predicted"/>
<evidence type="ECO:0000313" key="4">
    <source>
        <dbReference type="Proteomes" id="UP000799441"/>
    </source>
</evidence>
<dbReference type="SMART" id="SM00829">
    <property type="entry name" value="PKS_ER"/>
    <property type="match status" value="1"/>
</dbReference>
<sequence>MHAAQITTWGQAPQWTEVPDLPTPSTSSPEEPLLIKILASGVHNAVRSKANGKHYSAAGAVLPLSPGIDGTGIISNPSHPDSGKAVYFASFQTGGTFADYIVVPRRNVILLPPGLDPVLAAAFVNPATSSWVAMRERTTALPKRFTVLVLGATSASGSLAVSLARASGAGRVIGAARSAAALAALPLDAQIVTDPTDPTKTDFSSLQDTPVDLVLDYVYGPLTLHFFVGLKSTTPTQYVHIGSLSGTMDIAVPGAVLRSKDLTIRGSGIGSFDVGKAFRKHIPGMLEAMAVEEVQGQLQGEGKVTVVPMEEIADAWDKQVEGRLVFVNN</sequence>